<proteinExistence type="predicted"/>
<keyword evidence="1" id="KW-1185">Reference proteome</keyword>
<sequence length="71" mass="8706">MRDSLKQERSLTEINDYKNDIDTILKVINDSKNDDRKDRQHYKEFNKNVKRCYSLKKRKNLKILLLLPRRV</sequence>
<evidence type="ECO:0000313" key="1">
    <source>
        <dbReference type="Proteomes" id="UP000887540"/>
    </source>
</evidence>
<dbReference type="Proteomes" id="UP000887540">
    <property type="component" value="Unplaced"/>
</dbReference>
<organism evidence="1 2">
    <name type="scientific">Acrobeloides nanus</name>
    <dbReference type="NCBI Taxonomy" id="290746"/>
    <lineage>
        <taxon>Eukaryota</taxon>
        <taxon>Metazoa</taxon>
        <taxon>Ecdysozoa</taxon>
        <taxon>Nematoda</taxon>
        <taxon>Chromadorea</taxon>
        <taxon>Rhabditida</taxon>
        <taxon>Tylenchina</taxon>
        <taxon>Cephalobomorpha</taxon>
        <taxon>Cephaloboidea</taxon>
        <taxon>Cephalobidae</taxon>
        <taxon>Acrobeloides</taxon>
    </lineage>
</organism>
<protein>
    <submittedName>
        <fullName evidence="2">Uncharacterized protein</fullName>
    </submittedName>
</protein>
<evidence type="ECO:0000313" key="2">
    <source>
        <dbReference type="WBParaSite" id="ACRNAN_scaffold8963.g14945.t1"/>
    </source>
</evidence>
<name>A0A914EKB2_9BILA</name>
<accession>A0A914EKB2</accession>
<dbReference type="WBParaSite" id="ACRNAN_scaffold8963.g14945.t1">
    <property type="protein sequence ID" value="ACRNAN_scaffold8963.g14945.t1"/>
    <property type="gene ID" value="ACRNAN_scaffold8963.g14945"/>
</dbReference>
<reference evidence="2" key="1">
    <citation type="submission" date="2022-11" db="UniProtKB">
        <authorList>
            <consortium name="WormBaseParasite"/>
        </authorList>
    </citation>
    <scope>IDENTIFICATION</scope>
</reference>
<dbReference type="AlphaFoldDB" id="A0A914EKB2"/>